<name>A0A9D4GP53_DREPO</name>
<evidence type="ECO:0000313" key="2">
    <source>
        <dbReference type="EMBL" id="KAH3819148.1"/>
    </source>
</evidence>
<feature type="region of interest" description="Disordered" evidence="1">
    <location>
        <begin position="34"/>
        <end position="68"/>
    </location>
</feature>
<dbReference type="EMBL" id="JAIWYP010000005">
    <property type="protein sequence ID" value="KAH3819148.1"/>
    <property type="molecule type" value="Genomic_DNA"/>
</dbReference>
<reference evidence="2" key="1">
    <citation type="journal article" date="2019" name="bioRxiv">
        <title>The Genome of the Zebra Mussel, Dreissena polymorpha: A Resource for Invasive Species Research.</title>
        <authorList>
            <person name="McCartney M.A."/>
            <person name="Auch B."/>
            <person name="Kono T."/>
            <person name="Mallez S."/>
            <person name="Zhang Y."/>
            <person name="Obille A."/>
            <person name="Becker A."/>
            <person name="Abrahante J.E."/>
            <person name="Garbe J."/>
            <person name="Badalamenti J.P."/>
            <person name="Herman A."/>
            <person name="Mangelson H."/>
            <person name="Liachko I."/>
            <person name="Sullivan S."/>
            <person name="Sone E.D."/>
            <person name="Koren S."/>
            <person name="Silverstein K.A.T."/>
            <person name="Beckman K.B."/>
            <person name="Gohl D.M."/>
        </authorList>
    </citation>
    <scope>NUCLEOTIDE SEQUENCE</scope>
    <source>
        <strain evidence="2">Duluth1</strain>
        <tissue evidence="2">Whole animal</tissue>
    </source>
</reference>
<proteinExistence type="predicted"/>
<gene>
    <name evidence="2" type="ORF">DPMN_120881</name>
</gene>
<accession>A0A9D4GP53</accession>
<keyword evidence="3" id="KW-1185">Reference proteome</keyword>
<sequence length="124" mass="13636">MLHEGASTTVEAIERTTSRHLRYRRNQDRIVEQIRQEGETSNDTVGASIKKASANSVDPDETPHDAASHQGLRCLLKGISGVFTPNIYERIDVDADFHNSRARIECNDTVESKTGADGPSGNSR</sequence>
<comment type="caution">
    <text evidence="2">The sequence shown here is derived from an EMBL/GenBank/DDBJ whole genome shotgun (WGS) entry which is preliminary data.</text>
</comment>
<evidence type="ECO:0000313" key="3">
    <source>
        <dbReference type="Proteomes" id="UP000828390"/>
    </source>
</evidence>
<reference evidence="2" key="2">
    <citation type="submission" date="2020-11" db="EMBL/GenBank/DDBJ databases">
        <authorList>
            <person name="McCartney M.A."/>
            <person name="Auch B."/>
            <person name="Kono T."/>
            <person name="Mallez S."/>
            <person name="Becker A."/>
            <person name="Gohl D.M."/>
            <person name="Silverstein K.A.T."/>
            <person name="Koren S."/>
            <person name="Bechman K.B."/>
            <person name="Herman A."/>
            <person name="Abrahante J.E."/>
            <person name="Garbe J."/>
        </authorList>
    </citation>
    <scope>NUCLEOTIDE SEQUENCE</scope>
    <source>
        <strain evidence="2">Duluth1</strain>
        <tissue evidence="2">Whole animal</tissue>
    </source>
</reference>
<organism evidence="2 3">
    <name type="scientific">Dreissena polymorpha</name>
    <name type="common">Zebra mussel</name>
    <name type="synonym">Mytilus polymorpha</name>
    <dbReference type="NCBI Taxonomy" id="45954"/>
    <lineage>
        <taxon>Eukaryota</taxon>
        <taxon>Metazoa</taxon>
        <taxon>Spiralia</taxon>
        <taxon>Lophotrochozoa</taxon>
        <taxon>Mollusca</taxon>
        <taxon>Bivalvia</taxon>
        <taxon>Autobranchia</taxon>
        <taxon>Heteroconchia</taxon>
        <taxon>Euheterodonta</taxon>
        <taxon>Imparidentia</taxon>
        <taxon>Neoheterodontei</taxon>
        <taxon>Myida</taxon>
        <taxon>Dreissenoidea</taxon>
        <taxon>Dreissenidae</taxon>
        <taxon>Dreissena</taxon>
    </lineage>
</organism>
<dbReference type="AlphaFoldDB" id="A0A9D4GP53"/>
<protein>
    <submittedName>
        <fullName evidence="2">Uncharacterized protein</fullName>
    </submittedName>
</protein>
<dbReference type="Proteomes" id="UP000828390">
    <property type="component" value="Unassembled WGS sequence"/>
</dbReference>
<evidence type="ECO:0000256" key="1">
    <source>
        <dbReference type="SAM" id="MobiDB-lite"/>
    </source>
</evidence>